<accession>A0AAV9Z903</accession>
<dbReference type="Pfam" id="PF18803">
    <property type="entry name" value="CxC2"/>
    <property type="match status" value="1"/>
</dbReference>
<dbReference type="InterPro" id="IPR041457">
    <property type="entry name" value="CxC2_KDZ-assoc"/>
</dbReference>
<dbReference type="Proteomes" id="UP001362999">
    <property type="component" value="Unassembled WGS sequence"/>
</dbReference>
<feature type="region of interest" description="Disordered" evidence="1">
    <location>
        <begin position="667"/>
        <end position="725"/>
    </location>
</feature>
<gene>
    <name evidence="3" type="ORF">R3P38DRAFT_3335457</name>
</gene>
<name>A0AAV9Z903_9AGAR</name>
<evidence type="ECO:0000313" key="3">
    <source>
        <dbReference type="EMBL" id="KAK6974846.1"/>
    </source>
</evidence>
<dbReference type="EMBL" id="JAWWNJ010000178">
    <property type="protein sequence ID" value="KAK6974846.1"/>
    <property type="molecule type" value="Genomic_DNA"/>
</dbReference>
<keyword evidence="4" id="KW-1185">Reference proteome</keyword>
<evidence type="ECO:0000259" key="2">
    <source>
        <dbReference type="Pfam" id="PF18803"/>
    </source>
</evidence>
<feature type="domain" description="CxC2-like cysteine cluster KDZ transposase-associated" evidence="2">
    <location>
        <begin position="2"/>
        <end position="87"/>
    </location>
</feature>
<evidence type="ECO:0000313" key="4">
    <source>
        <dbReference type="Proteomes" id="UP001362999"/>
    </source>
</evidence>
<reference evidence="3 4" key="1">
    <citation type="journal article" date="2024" name="J Genomics">
        <title>Draft genome sequencing and assembly of Favolaschia claudopus CIRM-BRFM 2984 isolated from oak limbs.</title>
        <authorList>
            <person name="Navarro D."/>
            <person name="Drula E."/>
            <person name="Chaduli D."/>
            <person name="Cazenave R."/>
            <person name="Ahrendt S."/>
            <person name="Wang J."/>
            <person name="Lipzen A."/>
            <person name="Daum C."/>
            <person name="Barry K."/>
            <person name="Grigoriev I.V."/>
            <person name="Favel A."/>
            <person name="Rosso M.N."/>
            <person name="Martin F."/>
        </authorList>
    </citation>
    <scope>NUCLEOTIDE SEQUENCE [LARGE SCALE GENOMIC DNA]</scope>
    <source>
        <strain evidence="3 4">CIRM-BRFM 2984</strain>
    </source>
</reference>
<comment type="caution">
    <text evidence="3">The sequence shown here is derived from an EMBL/GenBank/DDBJ whole genome shotgun (WGS) entry which is preliminary data.</text>
</comment>
<dbReference type="Pfam" id="PF18758">
    <property type="entry name" value="KDZ"/>
    <property type="match status" value="1"/>
</dbReference>
<proteinExistence type="predicted"/>
<dbReference type="InterPro" id="IPR040521">
    <property type="entry name" value="KDZ"/>
</dbReference>
<organism evidence="3 4">
    <name type="scientific">Favolaschia claudopus</name>
    <dbReference type="NCBI Taxonomy" id="2862362"/>
    <lineage>
        <taxon>Eukaryota</taxon>
        <taxon>Fungi</taxon>
        <taxon>Dikarya</taxon>
        <taxon>Basidiomycota</taxon>
        <taxon>Agaricomycotina</taxon>
        <taxon>Agaricomycetes</taxon>
        <taxon>Agaricomycetidae</taxon>
        <taxon>Agaricales</taxon>
        <taxon>Marasmiineae</taxon>
        <taxon>Mycenaceae</taxon>
        <taxon>Favolaschia</taxon>
    </lineage>
</organism>
<protein>
    <submittedName>
        <fullName evidence="3">CxC2 domain-containing protein</fullName>
    </submittedName>
</protein>
<sequence>MKFLVLAETGPQSLELHVCGHVTQAPNDPLGSRTAQLLNARLFPCSFTEPKSAISFDVLRRFEIMHVESKAPAFDFYGALRRMSDNAFTGSVPDMFDNFIRCSRWWGLLKTQKRMGQAHGIDDLLIYRPKGNTVLYCPSCPEPGFNMDKSLLNLPPHLRHLNQQRQTIDGNFHCTKSTKNSDPNDYSLYKGSGFFPTDDVLKAHLAKNPPAKTEPRSNCNYLNAVNNQDKKKFRNMEITGIVNVQCSHVFVKASVDLQFGERYANIDLAFANSIRQKLSQRHRGDVEFMLEFNSIDQLESYDAACQYSVGIVERFEKNFPDLVDVANCMYKFGTSYMVATGHFHGETAEVYWPELNQIGTQVTQQSGGHRQDTITIHHQDWNYKKMCKSFSLLLAELRTADATFEKHHKHFLGLCATYAERIVTEKWLSMSREPDDSDAKVTKSVYRQSSLHVPTQKAIYERMLADEATLPSSSASTSKAAAFINDGIILKADQIKIRKLVARLKQHFTETLKKDIDARREELEASIVGWRRIQSSLVPAMQDFLSARTACAVEDELLGLPSEVTELERSSLALAPFVTIEGELREGAAHDAIAKVKVVAKALVGLRDRKRKNDSGVYKNTIAQKQINDTQRRRDLHIARYMAAREALMALGMAKGDETDFRALKPEDTSSSGAVAGSSTSGAIVGTNMGRRKAPAPRETSGRDRSKAIAPKKPPREERWLWSYKPGKMTNEQLDAWNNEGMRSMTH</sequence>
<evidence type="ECO:0000256" key="1">
    <source>
        <dbReference type="SAM" id="MobiDB-lite"/>
    </source>
</evidence>
<dbReference type="AlphaFoldDB" id="A0AAV9Z903"/>
<feature type="compositionally biased region" description="Low complexity" evidence="1">
    <location>
        <begin position="669"/>
        <end position="687"/>
    </location>
</feature>